<evidence type="ECO:0000313" key="3">
    <source>
        <dbReference type="Proteomes" id="UP000032142"/>
    </source>
</evidence>
<reference evidence="3" key="2">
    <citation type="submission" date="2014-09" db="EMBL/GenBank/DDBJ databases">
        <authorList>
            <person name="Mudge J."/>
            <person name="Ramaraj T."/>
            <person name="Lindquist I.E."/>
            <person name="Bharti A.K."/>
            <person name="Sundararajan A."/>
            <person name="Cameron C.T."/>
            <person name="Woodward J.E."/>
            <person name="May G.D."/>
            <person name="Brubaker C."/>
            <person name="Broadhvest J."/>
            <person name="Wilkins T.A."/>
        </authorList>
    </citation>
    <scope>NUCLEOTIDE SEQUENCE</scope>
    <source>
        <strain evidence="3">cv. AKA8401</strain>
    </source>
</reference>
<dbReference type="AlphaFoldDB" id="A0A0B0MSB6"/>
<dbReference type="EMBL" id="JRRC01216339">
    <property type="protein sequence ID" value="KHG01791.1"/>
    <property type="molecule type" value="Genomic_DNA"/>
</dbReference>
<gene>
    <name evidence="1" type="ORF">F383_23308</name>
    <name evidence="2" type="ORF">F383_26935</name>
</gene>
<dbReference type="Proteomes" id="UP000032142">
    <property type="component" value="Unassembled WGS sequence"/>
</dbReference>
<name>A0A0B0MSB6_GOSAR</name>
<keyword evidence="3" id="KW-1185">Reference proteome</keyword>
<dbReference type="EMBL" id="JRRC01372731">
    <property type="protein sequence ID" value="KHG03639.1"/>
    <property type="molecule type" value="Genomic_DNA"/>
</dbReference>
<comment type="caution">
    <text evidence="1">The sequence shown here is derived from an EMBL/GenBank/DDBJ whole genome shotgun (WGS) entry which is preliminary data.</text>
</comment>
<proteinExistence type="predicted"/>
<accession>A0A0B0MSB6</accession>
<protein>
    <submittedName>
        <fullName evidence="1">Uncharacterized protein</fullName>
    </submittedName>
</protein>
<sequence>MIPKHNYYYQTSLYMPYLQKFTSSKYQLEIG</sequence>
<evidence type="ECO:0000313" key="1">
    <source>
        <dbReference type="EMBL" id="KHG01791.1"/>
    </source>
</evidence>
<reference evidence="1" key="1">
    <citation type="submission" date="2014-09" db="EMBL/GenBank/DDBJ databases">
        <title>G. arboreum L. cv. AKA8401 A2 genome assembly version 1.0.</title>
        <authorList>
            <person name="Mudge J."/>
            <person name="Ramaraj T."/>
            <person name="Lindquist I.E."/>
            <person name="Bharti A.K."/>
            <person name="Sundararajan A."/>
            <person name="Cameron C.T."/>
            <person name="Woodward J.E."/>
            <person name="May G.D."/>
            <person name="Brubaker C."/>
            <person name="Broadhvest J."/>
            <person name="Wilkins T.A."/>
        </authorList>
    </citation>
    <scope>NUCLEOTIDE SEQUENCE</scope>
</reference>
<organism evidence="1 3">
    <name type="scientific">Gossypium arboreum</name>
    <name type="common">Tree cotton</name>
    <name type="synonym">Gossypium nanking</name>
    <dbReference type="NCBI Taxonomy" id="29729"/>
    <lineage>
        <taxon>Eukaryota</taxon>
        <taxon>Viridiplantae</taxon>
        <taxon>Streptophyta</taxon>
        <taxon>Embryophyta</taxon>
        <taxon>Tracheophyta</taxon>
        <taxon>Spermatophyta</taxon>
        <taxon>Magnoliopsida</taxon>
        <taxon>eudicotyledons</taxon>
        <taxon>Gunneridae</taxon>
        <taxon>Pentapetalae</taxon>
        <taxon>rosids</taxon>
        <taxon>malvids</taxon>
        <taxon>Malvales</taxon>
        <taxon>Malvaceae</taxon>
        <taxon>Malvoideae</taxon>
        <taxon>Gossypium</taxon>
    </lineage>
</organism>
<evidence type="ECO:0000313" key="2">
    <source>
        <dbReference type="EMBL" id="KHG03639.1"/>
    </source>
</evidence>